<dbReference type="AlphaFoldDB" id="A0A1A8HEG2"/>
<reference evidence="1" key="1">
    <citation type="submission" date="2016-05" db="EMBL/GenBank/DDBJ databases">
        <authorList>
            <person name="Lavstsen T."/>
            <person name="Jespersen J.S."/>
        </authorList>
    </citation>
    <scope>NUCLEOTIDE SEQUENCE</scope>
    <source>
        <tissue evidence="1">Brain</tissue>
    </source>
</reference>
<dbReference type="EMBL" id="HAEC01012863">
    <property type="protein sequence ID" value="SBQ81080.1"/>
    <property type="molecule type" value="Transcribed_RNA"/>
</dbReference>
<organism evidence="1">
    <name type="scientific">Nothobranchius korthausae</name>
    <dbReference type="NCBI Taxonomy" id="1143690"/>
    <lineage>
        <taxon>Eukaryota</taxon>
        <taxon>Metazoa</taxon>
        <taxon>Chordata</taxon>
        <taxon>Craniata</taxon>
        <taxon>Vertebrata</taxon>
        <taxon>Euteleostomi</taxon>
        <taxon>Actinopterygii</taxon>
        <taxon>Neopterygii</taxon>
        <taxon>Teleostei</taxon>
        <taxon>Neoteleostei</taxon>
        <taxon>Acanthomorphata</taxon>
        <taxon>Ovalentaria</taxon>
        <taxon>Atherinomorphae</taxon>
        <taxon>Cyprinodontiformes</taxon>
        <taxon>Nothobranchiidae</taxon>
        <taxon>Nothobranchius</taxon>
    </lineage>
</organism>
<evidence type="ECO:0000313" key="1">
    <source>
        <dbReference type="EMBL" id="SBQ81080.1"/>
    </source>
</evidence>
<protein>
    <submittedName>
        <fullName evidence="1">Si:ch211-227p7.1</fullName>
    </submittedName>
</protein>
<gene>
    <name evidence="1" type="primary">SI:CH211-227P7.1</name>
</gene>
<name>A0A1A8HEG2_9TELE</name>
<proteinExistence type="predicted"/>
<sequence>MGHKLHVDQNEKLVMFGVTHVMAIDGFSKKVVGHSTMPIKNNLVIYEEVYRSAVLSYGLWDQMRVDCGTEFYLSLFIQEKLAEHRHNHERRPFVQTPSTRVTSIPPYSDVCFDSTYTE</sequence>
<reference evidence="1" key="2">
    <citation type="submission" date="2016-06" db="EMBL/GenBank/DDBJ databases">
        <title>The genome of a short-lived fish provides insights into sex chromosome evolution and the genetic control of aging.</title>
        <authorList>
            <person name="Reichwald K."/>
            <person name="Felder M."/>
            <person name="Petzold A."/>
            <person name="Koch P."/>
            <person name="Groth M."/>
            <person name="Platzer M."/>
        </authorList>
    </citation>
    <scope>NUCLEOTIDE SEQUENCE</scope>
    <source>
        <tissue evidence="1">Brain</tissue>
    </source>
</reference>
<accession>A0A1A8HEG2</accession>